<dbReference type="AlphaFoldDB" id="A0A9X9XJE2"/>
<accession>A0A9X9XJE2</accession>
<dbReference type="GO" id="GO:0005829">
    <property type="term" value="C:cytosol"/>
    <property type="evidence" value="ECO:0007669"/>
    <property type="project" value="TreeGrafter"/>
</dbReference>
<dbReference type="GO" id="GO:0043138">
    <property type="term" value="F:3'-5' DNA helicase activity"/>
    <property type="evidence" value="ECO:0007669"/>
    <property type="project" value="UniProtKB-EC"/>
</dbReference>
<dbReference type="CDD" id="cd17932">
    <property type="entry name" value="DEXQc_UvrD"/>
    <property type="match status" value="1"/>
</dbReference>
<dbReference type="GO" id="GO:0000725">
    <property type="term" value="P:recombinational repair"/>
    <property type="evidence" value="ECO:0007669"/>
    <property type="project" value="TreeGrafter"/>
</dbReference>
<comment type="caution">
    <text evidence="13">The sequence shown here is derived from an EMBL/GenBank/DDBJ whole genome shotgun (WGS) entry which is preliminary data.</text>
</comment>
<evidence type="ECO:0000256" key="4">
    <source>
        <dbReference type="ARBA" id="ARBA00022806"/>
    </source>
</evidence>
<keyword evidence="2 10" id="KW-0547">Nucleotide-binding</keyword>
<evidence type="ECO:0000256" key="6">
    <source>
        <dbReference type="ARBA" id="ARBA00023235"/>
    </source>
</evidence>
<dbReference type="Gene3D" id="1.10.486.10">
    <property type="entry name" value="PCRA, domain 4"/>
    <property type="match status" value="1"/>
</dbReference>
<dbReference type="Gene3D" id="3.40.50.300">
    <property type="entry name" value="P-loop containing nucleotide triphosphate hydrolases"/>
    <property type="match status" value="2"/>
</dbReference>
<gene>
    <name evidence="13" type="ORF">GXW74_25350</name>
</gene>
<evidence type="ECO:0000256" key="2">
    <source>
        <dbReference type="ARBA" id="ARBA00022741"/>
    </source>
</evidence>
<evidence type="ECO:0000256" key="10">
    <source>
        <dbReference type="PROSITE-ProRule" id="PRU00560"/>
    </source>
</evidence>
<dbReference type="InterPro" id="IPR013986">
    <property type="entry name" value="DExx_box_DNA_helicase_dom_sf"/>
</dbReference>
<name>A0A9X9XJE2_9PROT</name>
<evidence type="ECO:0000256" key="1">
    <source>
        <dbReference type="ARBA" id="ARBA00009922"/>
    </source>
</evidence>
<keyword evidence="14" id="KW-1185">Reference proteome</keyword>
<comment type="catalytic activity">
    <reaction evidence="7">
        <text>Couples ATP hydrolysis with the unwinding of duplex DNA by translocating in the 3'-5' direction.</text>
        <dbReference type="EC" id="5.6.2.4"/>
    </reaction>
</comment>
<dbReference type="InterPro" id="IPR027417">
    <property type="entry name" value="P-loop_NTPase"/>
</dbReference>
<dbReference type="InterPro" id="IPR014017">
    <property type="entry name" value="DNA_helicase_UvrD-like_C"/>
</dbReference>
<keyword evidence="5 10" id="KW-0067">ATP-binding</keyword>
<dbReference type="Proteomes" id="UP001138709">
    <property type="component" value="Unassembled WGS sequence"/>
</dbReference>
<dbReference type="EC" id="5.6.2.4" evidence="8"/>
<dbReference type="InterPro" id="IPR038726">
    <property type="entry name" value="PDDEXK_AddAB-type"/>
</dbReference>
<evidence type="ECO:0000313" key="13">
    <source>
        <dbReference type="EMBL" id="MBR0683828.1"/>
    </source>
</evidence>
<keyword evidence="3 10" id="KW-0378">Hydrolase</keyword>
<organism evidence="13 14">
    <name type="scientific">Neoroseomonas eburnea</name>
    <dbReference type="NCBI Taxonomy" id="1346889"/>
    <lineage>
        <taxon>Bacteria</taxon>
        <taxon>Pseudomonadati</taxon>
        <taxon>Pseudomonadota</taxon>
        <taxon>Alphaproteobacteria</taxon>
        <taxon>Acetobacterales</taxon>
        <taxon>Acetobacteraceae</taxon>
        <taxon>Neoroseomonas</taxon>
    </lineage>
</organism>
<dbReference type="PROSITE" id="PS51198">
    <property type="entry name" value="UVRD_HELICASE_ATP_BIND"/>
    <property type="match status" value="1"/>
</dbReference>
<sequence>MDGLELARQAAAHRHRAVAAEASEGLGPYDLAKAAASRERLAVRRVKAGNPLLHGGEATYDPDTRLILHQACADPFEEAFLVAHELGHVVLEDGAGRHVASGVDPMRGSEPPSGTDAVLDYGRRQRREVMMDLFARELLLPREVARDLHLRGCMPAKAIAARLGLPWNVVALQLLDALLLPPPRGAVAATPEPPLNSEQLDAATHSGSPLLLEAGPGTGKTRTLVARVAWLVEGGADPASILVLTFSNAAAAELAERIAARCPGAAPSVWVGTFHSFGLDLLHRFHEREGLPPNPRLLDRVEAIELLEDVFPRLNLSIYRDLYDPSGHIDTILDAISRANDEVVDAERYAELAAAMLASATTEEKRNAARRCAEVSVVFRAYEALKRERSCLDFGDLVARPVRLLEQNSDALAALRGTYRHVLVDEFQDVNRASVRLLKLLTDDGANLWAVGDVRQSIYRFRGASSFNVARFGAADFPGGQRKRLRVNYRSRKEIVETFAHFASAGMKAAPAGEVSFEAFRGPSGHVVEYRGAPHKDGETLAVAEAIRELHVAGVPYGGQAVLCTSNERIAEIGAALESLGVPVLHLGKLFERAEVKDLLCLLSLLTDRRAAGLLRTAAMPAFRMPVGDVAAAIAHLAETGAAALAWRDIGVTIPGMSAEGRQGLERLSAAFSGLKPDASPWDVLAGLLLDHTRIAADLAVSTETVDRIRGVAVWQLLHFARAQPAGRGLPAQRFLSRIRRLLLLSEDRELRRLPAAAAGIDAVRIMTIHGSKGLEFPVVHLPGLSADTIPKRFRADGCLPPDGMIEGTAASGEEAMREGHDEEQECLLFVALSRARDRLILYSPLRKANGARRQRSAFLDRLGKALASREVIPTLTLPPRPADAALPANVEVPSSFRPSDLDLYDTCPRRFLYTTVLRTGGRQAEAAFRQMHAAVQEVVSWLGSDHRLDPTPGEVQARLDAAWAQHGPHDHGYSRDYMAVASGLLAQLVSFRRGRTLLPAAELRFEVEGGEVVVRPDEVAEEQPGGLTLRRIRTGHSRASDAGKLSAVAFRIAAAAAHPGCTVELVHLADPAVTPLLLDEKGLAKGRAAVANAIAAIRAGEFGRKPSPWCPGCPSFFHCGHLPDPSA</sequence>
<dbReference type="Pfam" id="PF06114">
    <property type="entry name" value="Peptidase_M78"/>
    <property type="match status" value="1"/>
</dbReference>
<dbReference type="InterPro" id="IPR010359">
    <property type="entry name" value="IrrE_HExxH"/>
</dbReference>
<dbReference type="GO" id="GO:0003677">
    <property type="term" value="F:DNA binding"/>
    <property type="evidence" value="ECO:0007669"/>
    <property type="project" value="InterPro"/>
</dbReference>
<evidence type="ECO:0000256" key="3">
    <source>
        <dbReference type="ARBA" id="ARBA00022801"/>
    </source>
</evidence>
<evidence type="ECO:0000256" key="8">
    <source>
        <dbReference type="ARBA" id="ARBA00034808"/>
    </source>
</evidence>
<evidence type="ECO:0000259" key="12">
    <source>
        <dbReference type="PROSITE" id="PS51217"/>
    </source>
</evidence>
<feature type="domain" description="UvrD-like helicase C-terminal" evidence="12">
    <location>
        <begin position="497"/>
        <end position="774"/>
    </location>
</feature>
<evidence type="ECO:0000256" key="7">
    <source>
        <dbReference type="ARBA" id="ARBA00034617"/>
    </source>
</evidence>
<comment type="similarity">
    <text evidence="1">Belongs to the helicase family. UvrD subfamily.</text>
</comment>
<dbReference type="GO" id="GO:0005524">
    <property type="term" value="F:ATP binding"/>
    <property type="evidence" value="ECO:0007669"/>
    <property type="project" value="UniProtKB-UniRule"/>
</dbReference>
<protein>
    <recommendedName>
        <fullName evidence="8">DNA 3'-5' helicase</fullName>
        <ecNumber evidence="8">5.6.2.4</ecNumber>
    </recommendedName>
</protein>
<comment type="catalytic activity">
    <reaction evidence="9">
        <text>ATP + H2O = ADP + phosphate + H(+)</text>
        <dbReference type="Rhea" id="RHEA:13065"/>
        <dbReference type="ChEBI" id="CHEBI:15377"/>
        <dbReference type="ChEBI" id="CHEBI:15378"/>
        <dbReference type="ChEBI" id="CHEBI:30616"/>
        <dbReference type="ChEBI" id="CHEBI:43474"/>
        <dbReference type="ChEBI" id="CHEBI:456216"/>
        <dbReference type="EC" id="5.6.2.4"/>
    </reaction>
</comment>
<dbReference type="SUPFAM" id="SSF52540">
    <property type="entry name" value="P-loop containing nucleoside triphosphate hydrolases"/>
    <property type="match status" value="1"/>
</dbReference>
<dbReference type="GO" id="GO:0033202">
    <property type="term" value="C:DNA helicase complex"/>
    <property type="evidence" value="ECO:0007669"/>
    <property type="project" value="TreeGrafter"/>
</dbReference>
<reference evidence="13" key="1">
    <citation type="submission" date="2020-01" db="EMBL/GenBank/DDBJ databases">
        <authorList>
            <person name="Rat A."/>
        </authorList>
    </citation>
    <scope>NUCLEOTIDE SEQUENCE</scope>
    <source>
        <strain evidence="13">LMG 31228</strain>
    </source>
</reference>
<dbReference type="GO" id="GO:0016787">
    <property type="term" value="F:hydrolase activity"/>
    <property type="evidence" value="ECO:0007669"/>
    <property type="project" value="UniProtKB-UniRule"/>
</dbReference>
<evidence type="ECO:0000259" key="11">
    <source>
        <dbReference type="PROSITE" id="PS51198"/>
    </source>
</evidence>
<evidence type="ECO:0000256" key="9">
    <source>
        <dbReference type="ARBA" id="ARBA00048988"/>
    </source>
</evidence>
<feature type="domain" description="UvrD-like helicase ATP-binding" evidence="11">
    <location>
        <begin position="193"/>
        <end position="492"/>
    </location>
</feature>
<reference evidence="13" key="2">
    <citation type="journal article" date="2021" name="Syst. Appl. Microbiol.">
        <title>Roseomonas hellenica sp. nov., isolated from roots of wild-growing Alkanna tinctoria.</title>
        <authorList>
            <person name="Rat A."/>
            <person name="Naranjo H.D."/>
            <person name="Lebbe L."/>
            <person name="Cnockaert M."/>
            <person name="Krigas N."/>
            <person name="Grigoriadou K."/>
            <person name="Maloupa E."/>
            <person name="Willems A."/>
        </authorList>
    </citation>
    <scope>NUCLEOTIDE SEQUENCE</scope>
    <source>
        <strain evidence="13">LMG 31228</strain>
    </source>
</reference>
<dbReference type="Pfam" id="PF13361">
    <property type="entry name" value="UvrD_C"/>
    <property type="match status" value="2"/>
</dbReference>
<dbReference type="InterPro" id="IPR014016">
    <property type="entry name" value="UvrD-like_ATP-bd"/>
</dbReference>
<dbReference type="RefSeq" id="WP_211849391.1">
    <property type="nucleotide sequence ID" value="NZ_JAAEDL010000043.1"/>
</dbReference>
<dbReference type="PANTHER" id="PTHR11070">
    <property type="entry name" value="UVRD / RECB / PCRA DNA HELICASE FAMILY MEMBER"/>
    <property type="match status" value="1"/>
</dbReference>
<dbReference type="PROSITE" id="PS51217">
    <property type="entry name" value="UVRD_HELICASE_CTER"/>
    <property type="match status" value="1"/>
</dbReference>
<keyword evidence="4 10" id="KW-0347">Helicase</keyword>
<proteinExistence type="inferred from homology"/>
<dbReference type="Pfam" id="PF12705">
    <property type="entry name" value="PDDEXK_1"/>
    <property type="match status" value="1"/>
</dbReference>
<dbReference type="EMBL" id="JAAEDL010000043">
    <property type="protein sequence ID" value="MBR0683828.1"/>
    <property type="molecule type" value="Genomic_DNA"/>
</dbReference>
<evidence type="ECO:0000256" key="5">
    <source>
        <dbReference type="ARBA" id="ARBA00022840"/>
    </source>
</evidence>
<dbReference type="Pfam" id="PF00580">
    <property type="entry name" value="UvrD-helicase"/>
    <property type="match status" value="1"/>
</dbReference>
<dbReference type="PANTHER" id="PTHR11070:SF59">
    <property type="entry name" value="DNA 3'-5' HELICASE"/>
    <property type="match status" value="1"/>
</dbReference>
<dbReference type="Gene3D" id="1.10.10.160">
    <property type="match status" value="1"/>
</dbReference>
<dbReference type="InterPro" id="IPR000212">
    <property type="entry name" value="DNA_helicase_UvrD/REP"/>
</dbReference>
<keyword evidence="6" id="KW-0413">Isomerase</keyword>
<evidence type="ECO:0000313" key="14">
    <source>
        <dbReference type="Proteomes" id="UP001138709"/>
    </source>
</evidence>
<feature type="binding site" evidence="10">
    <location>
        <begin position="214"/>
        <end position="221"/>
    </location>
    <ligand>
        <name>ATP</name>
        <dbReference type="ChEBI" id="CHEBI:30616"/>
    </ligand>
</feature>